<dbReference type="NCBIfam" id="TIGR03862">
    <property type="entry name" value="flavo_PP4765"/>
    <property type="match status" value="1"/>
</dbReference>
<dbReference type="InterPro" id="IPR057661">
    <property type="entry name" value="RsdA/BaiN/AoA(So)_Rossmann"/>
</dbReference>
<organism evidence="6 7">
    <name type="scientific">Paracoccus amoyensis</name>
    <dbReference type="NCBI Taxonomy" id="2760093"/>
    <lineage>
        <taxon>Bacteria</taxon>
        <taxon>Pseudomonadati</taxon>
        <taxon>Pseudomonadota</taxon>
        <taxon>Alphaproteobacteria</taxon>
        <taxon>Rhodobacterales</taxon>
        <taxon>Paracoccaceae</taxon>
        <taxon>Paracoccus</taxon>
    </lineage>
</organism>
<dbReference type="InterPro" id="IPR036188">
    <property type="entry name" value="FAD/NAD-bd_sf"/>
</dbReference>
<keyword evidence="2" id="KW-0285">Flavoprotein</keyword>
<evidence type="ECO:0000313" key="6">
    <source>
        <dbReference type="EMBL" id="MBC9246071.1"/>
    </source>
</evidence>
<keyword evidence="7" id="KW-1185">Reference proteome</keyword>
<reference evidence="6" key="1">
    <citation type="submission" date="2020-08" db="EMBL/GenBank/DDBJ databases">
        <title>Paracoccus amoyensis sp. nov., isolated from the surface seawater at coast of Xiamen, Fujian.</title>
        <authorList>
            <person name="Lyu L."/>
        </authorList>
    </citation>
    <scope>NUCLEOTIDE SEQUENCE</scope>
    <source>
        <strain evidence="6">11-3</strain>
    </source>
</reference>
<evidence type="ECO:0000259" key="4">
    <source>
        <dbReference type="Pfam" id="PF03486"/>
    </source>
</evidence>
<evidence type="ECO:0000313" key="7">
    <source>
        <dbReference type="Proteomes" id="UP000608594"/>
    </source>
</evidence>
<proteinExistence type="predicted"/>
<dbReference type="InterPro" id="IPR023166">
    <property type="entry name" value="BaiN-like_dom_sf"/>
</dbReference>
<dbReference type="InterPro" id="IPR004792">
    <property type="entry name" value="BaiN-like"/>
</dbReference>
<accession>A0A926JAI5</accession>
<dbReference type="InterPro" id="IPR022460">
    <property type="entry name" value="Flavoprotein_PP4765"/>
</dbReference>
<feature type="domain" description="RsdA/BaiN/AoA(So)-like Rossmann fold-like" evidence="4">
    <location>
        <begin position="1"/>
        <end position="367"/>
    </location>
</feature>
<dbReference type="PANTHER" id="PTHR42887:SF1">
    <property type="entry name" value="BLR3961 PROTEIN"/>
    <property type="match status" value="1"/>
</dbReference>
<sequence>MAAEELTKAGHQVMIAEAMPTPARKFLMAGKSGLNLTKAESPAAFFSKFRGPDAPDFGQMDFGPDDVVRWAENLGQPMFTGSTGRVFPTGMKASPLLRAWLARLIESGAGLRTRWRWVGLAGGFHFATPDGDAMLQPDVTVLALGGASWPGLGSDAAWVPTLQQAGVSIAPFRPANMGFHVAWSAPMKKVVGQAVKGVAIHAGNLIGRGEWVISQAGIEGGGIYELAAAIRDGMPATVDLAPDVDHVSLAARFARPKGKLSLGNWLRRVLGDPVKVALLLEWGQPLPDDPAGWAARTKALPLQHAGPMPIDRAISSAGGIAWSAVTPELELRALPNVFVAGEMLDWEAPTGGYLLTGCIALGRHAGRAAARRLAE</sequence>
<dbReference type="NCBIfam" id="TIGR00275">
    <property type="entry name" value="aminoacetone oxidase family FAD-binding enzyme"/>
    <property type="match status" value="1"/>
</dbReference>
<dbReference type="AlphaFoldDB" id="A0A926JAI5"/>
<name>A0A926JAI5_9RHOB</name>
<dbReference type="Gene3D" id="2.40.30.10">
    <property type="entry name" value="Translation factors"/>
    <property type="match status" value="1"/>
</dbReference>
<dbReference type="SUPFAM" id="SSF51905">
    <property type="entry name" value="FAD/NAD(P)-binding domain"/>
    <property type="match status" value="1"/>
</dbReference>
<gene>
    <name evidence="6" type="ORF">H4P12_04950</name>
</gene>
<evidence type="ECO:0000256" key="3">
    <source>
        <dbReference type="ARBA" id="ARBA00022827"/>
    </source>
</evidence>
<evidence type="ECO:0000256" key="1">
    <source>
        <dbReference type="ARBA" id="ARBA00001974"/>
    </source>
</evidence>
<dbReference type="Proteomes" id="UP000608594">
    <property type="component" value="Unassembled WGS sequence"/>
</dbReference>
<dbReference type="Gene3D" id="1.10.8.260">
    <property type="entry name" value="HI0933 insert domain-like"/>
    <property type="match status" value="1"/>
</dbReference>
<comment type="caution">
    <text evidence="6">The sequence shown here is derived from an EMBL/GenBank/DDBJ whole genome shotgun (WGS) entry which is preliminary data.</text>
</comment>
<dbReference type="PANTHER" id="PTHR42887">
    <property type="entry name" value="OS12G0638800 PROTEIN"/>
    <property type="match status" value="1"/>
</dbReference>
<evidence type="ECO:0000259" key="5">
    <source>
        <dbReference type="Pfam" id="PF22780"/>
    </source>
</evidence>
<feature type="domain" description="RsdA/BaiN/AoA(So)-like insert" evidence="5">
    <location>
        <begin position="173"/>
        <end position="315"/>
    </location>
</feature>
<protein>
    <submittedName>
        <fullName evidence="6">TIGR03862 family flavoprotein</fullName>
    </submittedName>
</protein>
<dbReference type="Gene3D" id="3.50.50.60">
    <property type="entry name" value="FAD/NAD(P)-binding domain"/>
    <property type="match status" value="1"/>
</dbReference>
<dbReference type="EMBL" id="JACOQL010000002">
    <property type="protein sequence ID" value="MBC9246071.1"/>
    <property type="molecule type" value="Genomic_DNA"/>
</dbReference>
<dbReference type="Pfam" id="PF03486">
    <property type="entry name" value="HI0933_like"/>
    <property type="match status" value="1"/>
</dbReference>
<evidence type="ECO:0000256" key="2">
    <source>
        <dbReference type="ARBA" id="ARBA00022630"/>
    </source>
</evidence>
<dbReference type="Pfam" id="PF22780">
    <property type="entry name" value="HI0933_like_1st"/>
    <property type="match status" value="1"/>
</dbReference>
<comment type="cofactor">
    <cofactor evidence="1">
        <name>FAD</name>
        <dbReference type="ChEBI" id="CHEBI:57692"/>
    </cofactor>
</comment>
<dbReference type="InterPro" id="IPR055178">
    <property type="entry name" value="RsdA/BaiN/AoA(So)-like_dom"/>
</dbReference>
<keyword evidence="3" id="KW-0274">FAD</keyword>
<dbReference type="SUPFAM" id="SSF160996">
    <property type="entry name" value="HI0933 insert domain-like"/>
    <property type="match status" value="1"/>
</dbReference>